<proteinExistence type="predicted"/>
<dbReference type="Pfam" id="PF06985">
    <property type="entry name" value="HET"/>
    <property type="match status" value="1"/>
</dbReference>
<keyword evidence="1" id="KW-0472">Membrane</keyword>
<keyword evidence="4" id="KW-1185">Reference proteome</keyword>
<keyword evidence="1" id="KW-1133">Transmembrane helix</keyword>
<dbReference type="PANTHER" id="PTHR33112">
    <property type="entry name" value="DOMAIN PROTEIN, PUTATIVE-RELATED"/>
    <property type="match status" value="1"/>
</dbReference>
<protein>
    <submittedName>
        <fullName evidence="3">Heterokaryon incompatibility protein-domain-containing protein</fullName>
    </submittedName>
</protein>
<feature type="domain" description="Heterokaryon incompatibility" evidence="2">
    <location>
        <begin position="279"/>
        <end position="427"/>
    </location>
</feature>
<sequence>MNTLRIFLSRVPRNWASKPGFWRPSPLTVCLSGGAASILAVWYISRRRSNRPMMNDGAQPTDLLCGKCRSISLEEMRGPNFDRMQPHQPSYLALKQSVMSGCRLCGFIWTAFGQTVSFDGQRGSDALEHVSEKYPGREISLVAWAGGSPDSWLDRIQVITSGEVPDSDPEDESVEGVDDPTMHPDYQLALSGVLNIWAYPDDPAAWHGGVNGRSLPTTAGDSESDFEFVGKCLNECLSTHSNCHANEDAPLPTRVLDIGPPDGSQEPYLLESRGARGRYVALSHCWGGHVPLITTTDNLPKHKNILPMADLPPTFRDAVQISRRLGIQYLWIDSLCILQDSREDWEKESTKMADVYGGSRLTIAARAAKNAEVGCFIPREEMPPPCRVTYKSPDGSVAGSIYFSDPAAPIERVDETPLDQRGWVLQERILSPRIAYYGAQQIYWECREDTVRQDGKWYDIQQDTFRFGDFKQAQDPHAPFRSIFHGFHGEIQPDWPESRLERAARMGQWYRIAEEYSRRQISFPSDKLPAIVGVAKEFAKSTGYSYVAGLWQEDMLSGIMWSRRSGGPPISQKLPSWSWARFDGRVRFWGVGSGGLMLSDDSCKLINVSYRHTDAMGDFGEVSDARIELQGRIIPVDCKITRDPAYDLVSRPVLFDPDGTRLGAVNLDLVDSTYQPGELFCLLVYSVKYAPVGLALKREVGHGATFTRVGFISIDSGRQVCWKPEPCTIYLM</sequence>
<evidence type="ECO:0000313" key="3">
    <source>
        <dbReference type="EMBL" id="KAK3343717.1"/>
    </source>
</evidence>
<dbReference type="AlphaFoldDB" id="A0AAJ0H8F4"/>
<name>A0AAJ0H8F4_9PEZI</name>
<reference evidence="3" key="2">
    <citation type="submission" date="2023-06" db="EMBL/GenBank/DDBJ databases">
        <authorList>
            <consortium name="Lawrence Berkeley National Laboratory"/>
            <person name="Haridas S."/>
            <person name="Hensen N."/>
            <person name="Bonometti L."/>
            <person name="Westerberg I."/>
            <person name="Brannstrom I.O."/>
            <person name="Guillou S."/>
            <person name="Cros-Aarteil S."/>
            <person name="Calhoun S."/>
            <person name="Kuo A."/>
            <person name="Mondo S."/>
            <person name="Pangilinan J."/>
            <person name="Riley R."/>
            <person name="Labutti K."/>
            <person name="Andreopoulos B."/>
            <person name="Lipzen A."/>
            <person name="Chen C."/>
            <person name="Yanf M."/>
            <person name="Daum C."/>
            <person name="Ng V."/>
            <person name="Clum A."/>
            <person name="Steindorff A."/>
            <person name="Ohm R."/>
            <person name="Martin F."/>
            <person name="Silar P."/>
            <person name="Natvig D."/>
            <person name="Lalanne C."/>
            <person name="Gautier V."/>
            <person name="Ament-Velasquez S.L."/>
            <person name="Kruys A."/>
            <person name="Hutchinson M.I."/>
            <person name="Powell A.J."/>
            <person name="Barry K."/>
            <person name="Miller A.N."/>
            <person name="Grigoriev I.V."/>
            <person name="Debuchy R."/>
            <person name="Gladieux P."/>
            <person name="Thoren M.H."/>
            <person name="Johannesson H."/>
        </authorList>
    </citation>
    <scope>NUCLEOTIDE SEQUENCE</scope>
    <source>
        <strain evidence="3">CBS 955.72</strain>
    </source>
</reference>
<evidence type="ECO:0000259" key="2">
    <source>
        <dbReference type="Pfam" id="PF06985"/>
    </source>
</evidence>
<feature type="transmembrane region" description="Helical" evidence="1">
    <location>
        <begin position="20"/>
        <end position="44"/>
    </location>
</feature>
<organism evidence="3 4">
    <name type="scientific">Lasiosphaeria hispida</name>
    <dbReference type="NCBI Taxonomy" id="260671"/>
    <lineage>
        <taxon>Eukaryota</taxon>
        <taxon>Fungi</taxon>
        <taxon>Dikarya</taxon>
        <taxon>Ascomycota</taxon>
        <taxon>Pezizomycotina</taxon>
        <taxon>Sordariomycetes</taxon>
        <taxon>Sordariomycetidae</taxon>
        <taxon>Sordariales</taxon>
        <taxon>Lasiosphaeriaceae</taxon>
        <taxon>Lasiosphaeria</taxon>
    </lineage>
</organism>
<dbReference type="PANTHER" id="PTHR33112:SF8">
    <property type="entry name" value="HETEROKARYON INCOMPATIBILITY DOMAIN-CONTAINING PROTEIN"/>
    <property type="match status" value="1"/>
</dbReference>
<gene>
    <name evidence="3" type="ORF">B0T25DRAFT_584607</name>
</gene>
<reference evidence="3" key="1">
    <citation type="journal article" date="2023" name="Mol. Phylogenet. Evol.">
        <title>Genome-scale phylogeny and comparative genomics of the fungal order Sordariales.</title>
        <authorList>
            <person name="Hensen N."/>
            <person name="Bonometti L."/>
            <person name="Westerberg I."/>
            <person name="Brannstrom I.O."/>
            <person name="Guillou S."/>
            <person name="Cros-Aarteil S."/>
            <person name="Calhoun S."/>
            <person name="Haridas S."/>
            <person name="Kuo A."/>
            <person name="Mondo S."/>
            <person name="Pangilinan J."/>
            <person name="Riley R."/>
            <person name="LaButti K."/>
            <person name="Andreopoulos B."/>
            <person name="Lipzen A."/>
            <person name="Chen C."/>
            <person name="Yan M."/>
            <person name="Daum C."/>
            <person name="Ng V."/>
            <person name="Clum A."/>
            <person name="Steindorff A."/>
            <person name="Ohm R.A."/>
            <person name="Martin F."/>
            <person name="Silar P."/>
            <person name="Natvig D.O."/>
            <person name="Lalanne C."/>
            <person name="Gautier V."/>
            <person name="Ament-Velasquez S.L."/>
            <person name="Kruys A."/>
            <person name="Hutchinson M.I."/>
            <person name="Powell A.J."/>
            <person name="Barry K."/>
            <person name="Miller A.N."/>
            <person name="Grigoriev I.V."/>
            <person name="Debuchy R."/>
            <person name="Gladieux P."/>
            <person name="Hiltunen Thoren M."/>
            <person name="Johannesson H."/>
        </authorList>
    </citation>
    <scope>NUCLEOTIDE SEQUENCE</scope>
    <source>
        <strain evidence="3">CBS 955.72</strain>
    </source>
</reference>
<dbReference type="EMBL" id="JAUIQD010000007">
    <property type="protein sequence ID" value="KAK3343717.1"/>
    <property type="molecule type" value="Genomic_DNA"/>
</dbReference>
<accession>A0AAJ0H8F4</accession>
<dbReference type="Proteomes" id="UP001275084">
    <property type="component" value="Unassembled WGS sequence"/>
</dbReference>
<keyword evidence="1" id="KW-0812">Transmembrane</keyword>
<evidence type="ECO:0000313" key="4">
    <source>
        <dbReference type="Proteomes" id="UP001275084"/>
    </source>
</evidence>
<evidence type="ECO:0000256" key="1">
    <source>
        <dbReference type="SAM" id="Phobius"/>
    </source>
</evidence>
<comment type="caution">
    <text evidence="3">The sequence shown here is derived from an EMBL/GenBank/DDBJ whole genome shotgun (WGS) entry which is preliminary data.</text>
</comment>
<dbReference type="InterPro" id="IPR010730">
    <property type="entry name" value="HET"/>
</dbReference>